<keyword evidence="4" id="KW-1185">Reference proteome</keyword>
<name>A0ABU7IB09_9SPHI</name>
<feature type="chain" id="PRO_5047535107" evidence="1">
    <location>
        <begin position="20"/>
        <end position="171"/>
    </location>
</feature>
<organism evidence="3 4">
    <name type="scientific">Pedobacter albus</name>
    <dbReference type="NCBI Taxonomy" id="3113905"/>
    <lineage>
        <taxon>Bacteria</taxon>
        <taxon>Pseudomonadati</taxon>
        <taxon>Bacteroidota</taxon>
        <taxon>Sphingobacteriia</taxon>
        <taxon>Sphingobacteriales</taxon>
        <taxon>Sphingobacteriaceae</taxon>
        <taxon>Pedobacter</taxon>
    </lineage>
</organism>
<feature type="domain" description="Thioredoxin" evidence="2">
    <location>
        <begin position="19"/>
        <end position="158"/>
    </location>
</feature>
<dbReference type="PROSITE" id="PS51352">
    <property type="entry name" value="THIOREDOXIN_2"/>
    <property type="match status" value="1"/>
</dbReference>
<accession>A0ABU7IB09</accession>
<reference evidence="3 4" key="1">
    <citation type="submission" date="2024-01" db="EMBL/GenBank/DDBJ databases">
        <title>Pedobacter sp. nov., isolated from fresh soil.</title>
        <authorList>
            <person name="Le N.T.T."/>
        </authorList>
    </citation>
    <scope>NUCLEOTIDE SEQUENCE [LARGE SCALE GENOMIC DNA]</scope>
    <source>
        <strain evidence="3 4">KR3-3</strain>
    </source>
</reference>
<comment type="caution">
    <text evidence="3">The sequence shown here is derived from an EMBL/GenBank/DDBJ whole genome shotgun (WGS) entry which is preliminary data.</text>
</comment>
<dbReference type="PANTHER" id="PTHR32234:SF0">
    <property type="entry name" value="THIOL:DISULFIDE INTERCHANGE PROTEIN DSBD"/>
    <property type="match status" value="1"/>
</dbReference>
<dbReference type="Pfam" id="PF13899">
    <property type="entry name" value="Thioredoxin_7"/>
    <property type="match status" value="1"/>
</dbReference>
<evidence type="ECO:0000256" key="1">
    <source>
        <dbReference type="SAM" id="SignalP"/>
    </source>
</evidence>
<evidence type="ECO:0000313" key="3">
    <source>
        <dbReference type="EMBL" id="MEE1946649.1"/>
    </source>
</evidence>
<evidence type="ECO:0000259" key="2">
    <source>
        <dbReference type="PROSITE" id="PS51352"/>
    </source>
</evidence>
<dbReference type="EMBL" id="JAZDQT010000003">
    <property type="protein sequence ID" value="MEE1946649.1"/>
    <property type="molecule type" value="Genomic_DNA"/>
</dbReference>
<dbReference type="Proteomes" id="UP001336835">
    <property type="component" value="Unassembled WGS sequence"/>
</dbReference>
<evidence type="ECO:0000313" key="4">
    <source>
        <dbReference type="Proteomes" id="UP001336835"/>
    </source>
</evidence>
<dbReference type="InterPro" id="IPR013766">
    <property type="entry name" value="Thioredoxin_domain"/>
</dbReference>
<dbReference type="SUPFAM" id="SSF52833">
    <property type="entry name" value="Thioredoxin-like"/>
    <property type="match status" value="1"/>
</dbReference>
<feature type="signal peptide" evidence="1">
    <location>
        <begin position="1"/>
        <end position="19"/>
    </location>
</feature>
<dbReference type="InterPro" id="IPR036249">
    <property type="entry name" value="Thioredoxin-like_sf"/>
</dbReference>
<keyword evidence="1" id="KW-0732">Signal</keyword>
<sequence length="171" mass="19129">MKKIIILVASVFIATASFAQAPAQAPAKKEAVHIYDPKANAQADIDAAVAKAKKEGKHVFIQAGGNWCIWCIRFHDLVNATPELKDYLDKNYVTVLLNWSPENKNEAVFKKLQYPGRFGFPVFLVLDGNGKLIHTQNSAYLEEGNGHSVKKIMEFLKNWNVAALKPENNKY</sequence>
<gene>
    <name evidence="3" type="ORF">VRU48_16100</name>
</gene>
<protein>
    <submittedName>
        <fullName evidence="3">Thioredoxin family protein</fullName>
    </submittedName>
</protein>
<proteinExistence type="predicted"/>
<dbReference type="Gene3D" id="3.40.30.10">
    <property type="entry name" value="Glutaredoxin"/>
    <property type="match status" value="1"/>
</dbReference>
<dbReference type="RefSeq" id="WP_330108949.1">
    <property type="nucleotide sequence ID" value="NZ_JAZDQT010000003.1"/>
</dbReference>
<dbReference type="PANTHER" id="PTHR32234">
    <property type="entry name" value="THIOL:DISULFIDE INTERCHANGE PROTEIN DSBD"/>
    <property type="match status" value="1"/>
</dbReference>